<dbReference type="RefSeq" id="WP_014238371.1">
    <property type="nucleotide sequence ID" value="NC_016616.1"/>
</dbReference>
<dbReference type="HOGENOM" id="CLU_2380069_0_0_4"/>
<dbReference type="OrthoDB" id="8563222at2"/>
<organism evidence="1 2">
    <name type="scientific">Azospira oryzae (strain ATCC BAA-33 / DSM 13638 / PS)</name>
    <name type="common">Dechlorosoma suillum</name>
    <dbReference type="NCBI Taxonomy" id="640081"/>
    <lineage>
        <taxon>Bacteria</taxon>
        <taxon>Pseudomonadati</taxon>
        <taxon>Pseudomonadota</taxon>
        <taxon>Betaproteobacteria</taxon>
        <taxon>Rhodocyclales</taxon>
        <taxon>Rhodocyclaceae</taxon>
        <taxon>Azospira</taxon>
    </lineage>
</organism>
<gene>
    <name evidence="1" type="ordered locus">Dsui_3361</name>
</gene>
<evidence type="ECO:0000313" key="1">
    <source>
        <dbReference type="EMBL" id="AEV27691.1"/>
    </source>
</evidence>
<name>G8QK12_AZOOP</name>
<reference evidence="1 2" key="1">
    <citation type="journal article" date="2012" name="J. Bacteriol.">
        <title>Complete genome sequence of the anaerobic perchlorate-reducing bacterium Azospira suillum strain PS.</title>
        <authorList>
            <person name="Byrne-Bailey K.G."/>
            <person name="Coates J.D."/>
        </authorList>
    </citation>
    <scope>NUCLEOTIDE SEQUENCE [LARGE SCALE GENOMIC DNA]</scope>
    <source>
        <strain evidence="2">ATCC BAA-33 / DSM 13638 / PS</strain>
    </source>
</reference>
<dbReference type="KEGG" id="dsu:Dsui_3361"/>
<sequence>MEALHNPSAYPADVALRIETMGDTARSIANRWLLGWPDSVKGLLKTGAYLSALEAQVDQEKTMLAEQANLRHLAPREIREMFELREEPPMPVND</sequence>
<evidence type="ECO:0000313" key="2">
    <source>
        <dbReference type="Proteomes" id="UP000005633"/>
    </source>
</evidence>
<dbReference type="AlphaFoldDB" id="G8QK12"/>
<dbReference type="EMBL" id="CP003153">
    <property type="protein sequence ID" value="AEV27691.1"/>
    <property type="molecule type" value="Genomic_DNA"/>
</dbReference>
<dbReference type="eggNOG" id="ENOG5033FXU">
    <property type="taxonomic scope" value="Bacteria"/>
</dbReference>
<dbReference type="Proteomes" id="UP000005633">
    <property type="component" value="Chromosome"/>
</dbReference>
<dbReference type="STRING" id="640081.Dsui_3361"/>
<protein>
    <submittedName>
        <fullName evidence="1">Uncharacterized protein</fullName>
    </submittedName>
</protein>
<proteinExistence type="predicted"/>
<accession>G8QK12</accession>